<comment type="similarity">
    <text evidence="3">Belongs to the glycosyl hydrolase 2 family.</text>
</comment>
<dbReference type="EC" id="3.2.1.25" evidence="5"/>
<dbReference type="InterPro" id="IPR013783">
    <property type="entry name" value="Ig-like_fold"/>
</dbReference>
<dbReference type="InterPro" id="IPR006103">
    <property type="entry name" value="Glyco_hydro_2_cat"/>
</dbReference>
<keyword evidence="11" id="KW-0326">Glycosidase</keyword>
<dbReference type="InterPro" id="IPR054593">
    <property type="entry name" value="Beta-mannosidase-like_N2"/>
</dbReference>
<accession>A0A511N4A1</accession>
<evidence type="ECO:0000259" key="16">
    <source>
        <dbReference type="Pfam" id="PF22666"/>
    </source>
</evidence>
<dbReference type="SUPFAM" id="SSF49785">
    <property type="entry name" value="Galactose-binding domain-like"/>
    <property type="match status" value="1"/>
</dbReference>
<comment type="caution">
    <text evidence="17">The sequence shown here is derived from an EMBL/GenBank/DDBJ whole genome shotgun (WGS) entry which is preliminary data.</text>
</comment>
<keyword evidence="9" id="KW-1015">Disulfide bond</keyword>
<evidence type="ECO:0000259" key="14">
    <source>
        <dbReference type="Pfam" id="PF02836"/>
    </source>
</evidence>
<dbReference type="PANTHER" id="PTHR43730">
    <property type="entry name" value="BETA-MANNOSIDASE"/>
    <property type="match status" value="1"/>
</dbReference>
<proteinExistence type="inferred from homology"/>
<evidence type="ECO:0000256" key="5">
    <source>
        <dbReference type="ARBA" id="ARBA00012754"/>
    </source>
</evidence>
<name>A0A511N4A1_DEIC1</name>
<dbReference type="InterPro" id="IPR006102">
    <property type="entry name" value="Ig-like_GH2"/>
</dbReference>
<keyword evidence="10" id="KW-0325">Glycoprotein</keyword>
<dbReference type="EMBL" id="BJXB01000012">
    <property type="protein sequence ID" value="GEM47246.1"/>
    <property type="molecule type" value="Genomic_DNA"/>
</dbReference>
<dbReference type="GO" id="GO:0005975">
    <property type="term" value="P:carbohydrate metabolic process"/>
    <property type="evidence" value="ECO:0007669"/>
    <property type="project" value="InterPro"/>
</dbReference>
<dbReference type="SUPFAM" id="SSF49303">
    <property type="entry name" value="beta-Galactosidase/glucuronidase domain"/>
    <property type="match status" value="1"/>
</dbReference>
<evidence type="ECO:0000256" key="4">
    <source>
        <dbReference type="ARBA" id="ARBA00011245"/>
    </source>
</evidence>
<evidence type="ECO:0000256" key="1">
    <source>
        <dbReference type="ARBA" id="ARBA00000829"/>
    </source>
</evidence>
<feature type="domain" description="Glycoside hydrolase family 2 catalytic" evidence="14">
    <location>
        <begin position="278"/>
        <end position="428"/>
    </location>
</feature>
<dbReference type="AlphaFoldDB" id="A0A511N4A1"/>
<feature type="domain" description="Glycoside hydrolase family 2 immunoglobulin-like beta-sandwich" evidence="13">
    <location>
        <begin position="182"/>
        <end position="248"/>
    </location>
</feature>
<gene>
    <name evidence="17" type="ORF">DC3_28810</name>
</gene>
<dbReference type="Pfam" id="PF02836">
    <property type="entry name" value="Glyco_hydro_2_C"/>
    <property type="match status" value="1"/>
</dbReference>
<dbReference type="Gene3D" id="2.60.40.10">
    <property type="entry name" value="Immunoglobulins"/>
    <property type="match status" value="1"/>
</dbReference>
<dbReference type="InterPro" id="IPR036156">
    <property type="entry name" value="Beta-gal/glucu_dom_sf"/>
</dbReference>
<dbReference type="Pfam" id="PF22666">
    <property type="entry name" value="Glyco_hydro_2_N2"/>
    <property type="match status" value="1"/>
</dbReference>
<evidence type="ECO:0000256" key="6">
    <source>
        <dbReference type="ARBA" id="ARBA00015707"/>
    </source>
</evidence>
<dbReference type="Gene3D" id="2.60.120.260">
    <property type="entry name" value="Galactose-binding domain-like"/>
    <property type="match status" value="1"/>
</dbReference>
<dbReference type="InterPro" id="IPR008979">
    <property type="entry name" value="Galactose-bd-like_sf"/>
</dbReference>
<evidence type="ECO:0000256" key="10">
    <source>
        <dbReference type="ARBA" id="ARBA00023180"/>
    </source>
</evidence>
<dbReference type="PANTHER" id="PTHR43730:SF1">
    <property type="entry name" value="BETA-MANNOSIDASE"/>
    <property type="match status" value="1"/>
</dbReference>
<dbReference type="InterPro" id="IPR050887">
    <property type="entry name" value="Beta-mannosidase_GH2"/>
</dbReference>
<organism evidence="17 18">
    <name type="scientific">Deinococcus cellulosilyticus (strain DSM 18568 / NBRC 106333 / KACC 11606 / 5516J-15)</name>
    <dbReference type="NCBI Taxonomy" id="1223518"/>
    <lineage>
        <taxon>Bacteria</taxon>
        <taxon>Thermotogati</taxon>
        <taxon>Deinococcota</taxon>
        <taxon>Deinococci</taxon>
        <taxon>Deinococcales</taxon>
        <taxon>Deinococcaceae</taxon>
        <taxon>Deinococcus</taxon>
    </lineage>
</organism>
<comment type="function">
    <text evidence="2">Exoglycosidase that cleaves the single beta-linked mannose residue from the non-reducing end of all N-linked glycoprotein oligosaccharides.</text>
</comment>
<feature type="domain" description="Beta-mannosidase Ig-fold" evidence="15">
    <location>
        <begin position="709"/>
        <end position="771"/>
    </location>
</feature>
<dbReference type="Proteomes" id="UP000321306">
    <property type="component" value="Unassembled WGS sequence"/>
</dbReference>
<evidence type="ECO:0000256" key="2">
    <source>
        <dbReference type="ARBA" id="ARBA00003150"/>
    </source>
</evidence>
<evidence type="ECO:0000256" key="8">
    <source>
        <dbReference type="ARBA" id="ARBA00022801"/>
    </source>
</evidence>
<dbReference type="InterPro" id="IPR017853">
    <property type="entry name" value="GH"/>
</dbReference>
<comment type="subunit">
    <text evidence="4">Monomer.</text>
</comment>
<evidence type="ECO:0000256" key="9">
    <source>
        <dbReference type="ARBA" id="ARBA00023157"/>
    </source>
</evidence>
<evidence type="ECO:0000313" key="18">
    <source>
        <dbReference type="Proteomes" id="UP000321306"/>
    </source>
</evidence>
<dbReference type="GO" id="GO:0004567">
    <property type="term" value="F:beta-mannosidase activity"/>
    <property type="evidence" value="ECO:0007669"/>
    <property type="project" value="UniProtKB-EC"/>
</dbReference>
<feature type="domain" description="Beta-mannosidase-like galactose-binding" evidence="16">
    <location>
        <begin position="15"/>
        <end position="161"/>
    </location>
</feature>
<evidence type="ECO:0000313" key="17">
    <source>
        <dbReference type="EMBL" id="GEM47246.1"/>
    </source>
</evidence>
<evidence type="ECO:0000259" key="13">
    <source>
        <dbReference type="Pfam" id="PF00703"/>
    </source>
</evidence>
<evidence type="ECO:0000259" key="15">
    <source>
        <dbReference type="Pfam" id="PF17753"/>
    </source>
</evidence>
<keyword evidence="18" id="KW-1185">Reference proteome</keyword>
<dbReference type="Pfam" id="PF00703">
    <property type="entry name" value="Glyco_hydro_2"/>
    <property type="match status" value="1"/>
</dbReference>
<sequence length="783" mass="87900">MLHIEEVQQVGAFARTRWSPAQVPGSIHEDLLRAGQIEDPSFGLNSLNCEWVSERQWVYRTRFTLQERKAPKVWLCFEGIDDSSDVFVDGVQIGSTVGAHTPHRFDLSHLEPGNHLLVVVLKEPPKEHGQLGRTSETQTLKGRFGYWWDFGTRLIHAGIWKDVFLEETAETPIWDAWATSKLDGEKATVTIQWDAGVAARVRVTTPSGQVLKTEGTGSATIEVLHPELWWPHEFGDQKLYTVLVEDDHQTLEFRHGIRSVTLEHNEASRNRGALPYTLVVNGQAIEMRGFNVVSADHLLARQGIADTERTLMELARHTGANMLRFNGVCPIASKATLEACDRLGLMVWQEMPLSSSGTDNVPPTSEVFLQNLDRDLPHLVSKLRNHPSVVLYDAGNELTDEHRNPAGLDHPTIHRIHQMLQDLDPTRPFLPTSPSGPSYDLSEQSAADQHDVHGPWHYRGCVDTYLPFYRSRALLHSEFGCQAAPRMETLKSFLPESHLWPMNDSNEMVVHHGSWWLMGHRIEEVFGPVTDLDTYVKLTQFVQHDVLRYAVLSNRVRPECSGALVWQLNEPWPNAHCTNVLDHNLKQKAAFYALKDAFQPEAAFLRYQSPVAPEGVLKADVLTTRQTPANHDIRLETFDLAGHPLQTFDLKAGDQVELSVASVIHVRLSLRTASRTSTGEYYFSSQTHQPFKSLLDLEATPVALHLQGEVLRVRNTGTVTAHFVTLEADAGCIEWFSEGVMTLLPGETRAVQVKLTTPSGDPVERPQITVKAFNLATPEEVHA</sequence>
<dbReference type="Gene3D" id="3.20.20.80">
    <property type="entry name" value="Glycosidases"/>
    <property type="match status" value="1"/>
</dbReference>
<evidence type="ECO:0000256" key="3">
    <source>
        <dbReference type="ARBA" id="ARBA00007401"/>
    </source>
</evidence>
<comment type="catalytic activity">
    <reaction evidence="1">
        <text>Hydrolysis of terminal, non-reducing beta-D-mannose residues in beta-D-mannosides.</text>
        <dbReference type="EC" id="3.2.1.25"/>
    </reaction>
</comment>
<dbReference type="Pfam" id="PF17753">
    <property type="entry name" value="Ig_mannosidase"/>
    <property type="match status" value="1"/>
</dbReference>
<reference evidence="17 18" key="1">
    <citation type="submission" date="2019-07" db="EMBL/GenBank/DDBJ databases">
        <title>Whole genome shotgun sequence of Deinococcus cellulosilyticus NBRC 106333.</title>
        <authorList>
            <person name="Hosoyama A."/>
            <person name="Uohara A."/>
            <person name="Ohji S."/>
            <person name="Ichikawa N."/>
        </authorList>
    </citation>
    <scope>NUCLEOTIDE SEQUENCE [LARGE SCALE GENOMIC DNA]</scope>
    <source>
        <strain evidence="17 18">NBRC 106333</strain>
    </source>
</reference>
<keyword evidence="7" id="KW-0732">Signal</keyword>
<protein>
    <recommendedName>
        <fullName evidence="6">Beta-mannosidase</fullName>
        <ecNumber evidence="5">3.2.1.25</ecNumber>
    </recommendedName>
    <alternativeName>
        <fullName evidence="12">Lysosomal beta A mannosidase</fullName>
    </alternativeName>
</protein>
<dbReference type="SUPFAM" id="SSF51445">
    <property type="entry name" value="(Trans)glycosidases"/>
    <property type="match status" value="1"/>
</dbReference>
<evidence type="ECO:0000256" key="12">
    <source>
        <dbReference type="ARBA" id="ARBA00032581"/>
    </source>
</evidence>
<keyword evidence="8" id="KW-0378">Hydrolase</keyword>
<evidence type="ECO:0000256" key="7">
    <source>
        <dbReference type="ARBA" id="ARBA00022729"/>
    </source>
</evidence>
<dbReference type="GO" id="GO:0006516">
    <property type="term" value="P:glycoprotein catabolic process"/>
    <property type="evidence" value="ECO:0007669"/>
    <property type="project" value="TreeGrafter"/>
</dbReference>
<dbReference type="InterPro" id="IPR041625">
    <property type="entry name" value="Beta-mannosidase_Ig"/>
</dbReference>
<evidence type="ECO:0000256" key="11">
    <source>
        <dbReference type="ARBA" id="ARBA00023295"/>
    </source>
</evidence>